<dbReference type="Proteomes" id="UP001519271">
    <property type="component" value="Unassembled WGS sequence"/>
</dbReference>
<dbReference type="NCBIfam" id="TIGR01552">
    <property type="entry name" value="phd_fam"/>
    <property type="match status" value="1"/>
</dbReference>
<proteinExistence type="inferred from homology"/>
<dbReference type="Pfam" id="PF02604">
    <property type="entry name" value="PhdYeFM_antitox"/>
    <property type="match status" value="1"/>
</dbReference>
<evidence type="ECO:0000313" key="3">
    <source>
        <dbReference type="EMBL" id="MBP1919331.1"/>
    </source>
</evidence>
<dbReference type="CDD" id="cd06260">
    <property type="entry name" value="DUF820-like"/>
    <property type="match status" value="1"/>
</dbReference>
<gene>
    <name evidence="3" type="ORF">J2Z34_001820</name>
</gene>
<evidence type="ECO:0000313" key="4">
    <source>
        <dbReference type="Proteomes" id="UP001519271"/>
    </source>
</evidence>
<dbReference type="Gene3D" id="3.40.1620.10">
    <property type="entry name" value="YefM-like domain"/>
    <property type="match status" value="1"/>
</dbReference>
<organism evidence="3 4">
    <name type="scientific">Youngiibacter multivorans</name>
    <dbReference type="NCBI Taxonomy" id="937251"/>
    <lineage>
        <taxon>Bacteria</taxon>
        <taxon>Bacillati</taxon>
        <taxon>Bacillota</taxon>
        <taxon>Clostridia</taxon>
        <taxon>Eubacteriales</taxon>
        <taxon>Clostridiaceae</taxon>
        <taxon>Youngiibacter</taxon>
    </lineage>
</organism>
<dbReference type="InterPro" id="IPR008538">
    <property type="entry name" value="Uma2"/>
</dbReference>
<evidence type="ECO:0000256" key="1">
    <source>
        <dbReference type="ARBA" id="ARBA00009981"/>
    </source>
</evidence>
<feature type="domain" description="Putative restriction endonuclease" evidence="2">
    <location>
        <begin position="76"/>
        <end position="244"/>
    </location>
</feature>
<dbReference type="InterPro" id="IPR012296">
    <property type="entry name" value="Nuclease_put_TT1808"/>
</dbReference>
<protein>
    <submittedName>
        <fullName evidence="3">Prevent-host-death family protein</fullName>
    </submittedName>
</protein>
<comment type="similarity">
    <text evidence="1">Belongs to the phD/YefM antitoxin family.</text>
</comment>
<dbReference type="PANTHER" id="PTHR36558">
    <property type="entry name" value="GLR1098 PROTEIN"/>
    <property type="match status" value="1"/>
</dbReference>
<dbReference type="Pfam" id="PF05685">
    <property type="entry name" value="Uma2"/>
    <property type="match status" value="1"/>
</dbReference>
<dbReference type="SUPFAM" id="SSF143120">
    <property type="entry name" value="YefM-like"/>
    <property type="match status" value="1"/>
</dbReference>
<dbReference type="RefSeq" id="WP_209459535.1">
    <property type="nucleotide sequence ID" value="NZ_JAGGKC010000013.1"/>
</dbReference>
<dbReference type="InterPro" id="IPR011335">
    <property type="entry name" value="Restrct_endonuc-II-like"/>
</dbReference>
<keyword evidence="4" id="KW-1185">Reference proteome</keyword>
<dbReference type="InterPro" id="IPR006442">
    <property type="entry name" value="Antitoxin_Phd/YefM"/>
</dbReference>
<sequence length="252" mass="29009">MGDKKYSMTITATELKMNLGKYLDYVIDNNEVVITKNGSKAVRLTPYLSDYDRYELMKIREQALDYQYGGKKVSYEEFIEISEKSDLRMEFINGEIILMDSPSFMHQEVSGHLYLAFRNYLAGKKCKVVYAPFDVCLYKPEIKDPDVCQPDLVIACDIDEKLNEKGKYMGTPVMVVEILSICTRSKDMVKKLNTYMLSGIREYWVVDPSQKTLAVYTFENLEIDDFNIYRNDETAVSKALGNLSVPLNEVFA</sequence>
<name>A0ABS4G467_9CLOT</name>
<dbReference type="Gene3D" id="3.90.1570.10">
    <property type="entry name" value="tt1808, chain A"/>
    <property type="match status" value="1"/>
</dbReference>
<dbReference type="InterPro" id="IPR036165">
    <property type="entry name" value="YefM-like_sf"/>
</dbReference>
<evidence type="ECO:0000259" key="2">
    <source>
        <dbReference type="Pfam" id="PF05685"/>
    </source>
</evidence>
<accession>A0ABS4G467</accession>
<dbReference type="PANTHER" id="PTHR36558:SF1">
    <property type="entry name" value="RESTRICTION ENDONUCLEASE DOMAIN-CONTAINING PROTEIN-RELATED"/>
    <property type="match status" value="1"/>
</dbReference>
<comment type="caution">
    <text evidence="3">The sequence shown here is derived from an EMBL/GenBank/DDBJ whole genome shotgun (WGS) entry which is preliminary data.</text>
</comment>
<dbReference type="EMBL" id="JAGGKC010000013">
    <property type="protein sequence ID" value="MBP1919331.1"/>
    <property type="molecule type" value="Genomic_DNA"/>
</dbReference>
<reference evidence="3 4" key="1">
    <citation type="submission" date="2021-03" db="EMBL/GenBank/DDBJ databases">
        <title>Genomic Encyclopedia of Type Strains, Phase IV (KMG-IV): sequencing the most valuable type-strain genomes for metagenomic binning, comparative biology and taxonomic classification.</title>
        <authorList>
            <person name="Goeker M."/>
        </authorList>
    </citation>
    <scope>NUCLEOTIDE SEQUENCE [LARGE SCALE GENOMIC DNA]</scope>
    <source>
        <strain evidence="3 4">DSM 6139</strain>
    </source>
</reference>
<dbReference type="SUPFAM" id="SSF52980">
    <property type="entry name" value="Restriction endonuclease-like"/>
    <property type="match status" value="1"/>
</dbReference>